<evidence type="ECO:0000313" key="2">
    <source>
        <dbReference type="Proteomes" id="UP000044026"/>
    </source>
</evidence>
<name>A0A0B7HKF0_9FLAO</name>
<dbReference type="EMBL" id="CDOE01000073">
    <property type="protein sequence ID" value="CEN39139.1"/>
    <property type="molecule type" value="Genomic_DNA"/>
</dbReference>
<dbReference type="AlphaFoldDB" id="A0A0B7HKF0"/>
<evidence type="ECO:0000313" key="1">
    <source>
        <dbReference type="EMBL" id="CEN39139.1"/>
    </source>
</evidence>
<sequence>MKIVKNIWVYYMLILFPLAGLFIGLKYLGMSSILFAVGIILYTTVYRSFIDRKRLYYKNILPEKGNYNRVIPAGFYARYFKELYLKP</sequence>
<dbReference type="Proteomes" id="UP000044026">
    <property type="component" value="Unassembled WGS sequence"/>
</dbReference>
<protein>
    <submittedName>
        <fullName evidence="1">Uncharacterized protein</fullName>
    </submittedName>
</protein>
<reference evidence="1 2" key="1">
    <citation type="submission" date="2015-01" db="EMBL/GenBank/DDBJ databases">
        <authorList>
            <person name="Xiang T."/>
            <person name="Song Y."/>
            <person name="Huang L."/>
            <person name="Wang B."/>
            <person name="Wu P."/>
        </authorList>
    </citation>
    <scope>NUCLEOTIDE SEQUENCE [LARGE SCALE GENOMIC DNA]</scope>
    <source>
        <strain evidence="1 2">Cc12</strain>
    </source>
</reference>
<organism evidence="1 2">
    <name type="scientific">Capnocytophaga canimorsus</name>
    <dbReference type="NCBI Taxonomy" id="28188"/>
    <lineage>
        <taxon>Bacteria</taxon>
        <taxon>Pseudomonadati</taxon>
        <taxon>Bacteroidota</taxon>
        <taxon>Flavobacteriia</taxon>
        <taxon>Flavobacteriales</taxon>
        <taxon>Flavobacteriaceae</taxon>
        <taxon>Capnocytophaga</taxon>
    </lineage>
</organism>
<accession>A0A0B7HKF0</accession>
<proteinExistence type="predicted"/>
<gene>
    <name evidence="1" type="ORF">CCAN12_750047</name>
</gene>